<organism evidence="3 4">
    <name type="scientific">Streptomyces violaceoruber</name>
    <dbReference type="NCBI Taxonomy" id="1935"/>
    <lineage>
        <taxon>Bacteria</taxon>
        <taxon>Bacillati</taxon>
        <taxon>Actinomycetota</taxon>
        <taxon>Actinomycetes</taxon>
        <taxon>Kitasatosporales</taxon>
        <taxon>Streptomycetaceae</taxon>
        <taxon>Streptomyces</taxon>
        <taxon>Streptomyces violaceoruber group</taxon>
    </lineage>
</organism>
<dbReference type="Gene3D" id="1.10.1780.10">
    <property type="entry name" value="Clp, N-terminal domain"/>
    <property type="match status" value="2"/>
</dbReference>
<evidence type="ECO:0000313" key="4">
    <source>
        <dbReference type="Proteomes" id="UP000192445"/>
    </source>
</evidence>
<dbReference type="InterPro" id="IPR036628">
    <property type="entry name" value="Clp_N_dom_sf"/>
</dbReference>
<dbReference type="Proteomes" id="UP000192445">
    <property type="component" value="Chromosome"/>
</dbReference>
<evidence type="ECO:0000256" key="1">
    <source>
        <dbReference type="PROSITE-ProRule" id="PRU01251"/>
    </source>
</evidence>
<proteinExistence type="predicted"/>
<dbReference type="PROSITE" id="PS51903">
    <property type="entry name" value="CLP_R"/>
    <property type="match status" value="1"/>
</dbReference>
<evidence type="ECO:0000259" key="2">
    <source>
        <dbReference type="PROSITE" id="PS51903"/>
    </source>
</evidence>
<reference evidence="3 4" key="1">
    <citation type="submission" date="2017-03" db="EMBL/GenBank/DDBJ databases">
        <title>Complete Genome Sequence of a natural compounds producer, Streptomyces violaceus S21.</title>
        <authorList>
            <person name="Zhong C."/>
            <person name="Zhao Z."/>
            <person name="Fu J."/>
            <person name="Zong G."/>
            <person name="Qin R."/>
            <person name="Cao G."/>
        </authorList>
    </citation>
    <scope>NUCLEOTIDE SEQUENCE [LARGE SCALE GENOMIC DNA]</scope>
    <source>
        <strain evidence="3 4">S21</strain>
    </source>
</reference>
<keyword evidence="1" id="KW-0677">Repeat</keyword>
<dbReference type="SUPFAM" id="SSF81923">
    <property type="entry name" value="Double Clp-N motif"/>
    <property type="match status" value="1"/>
</dbReference>
<dbReference type="OrthoDB" id="3628183at2"/>
<dbReference type="Pfam" id="PF02861">
    <property type="entry name" value="Clp_N"/>
    <property type="match status" value="2"/>
</dbReference>
<accession>A0A1V0UG62</accession>
<dbReference type="AlphaFoldDB" id="A0A1V0UG62"/>
<dbReference type="RefSeq" id="WP_030198856.1">
    <property type="nucleotide sequence ID" value="NZ_CP020570.1"/>
</dbReference>
<dbReference type="STRING" id="1935.B1H20_24830"/>
<sequence>MFERFTRDARATVKGAVVRAESAAADAVTEEHLLLALLDQEGGRASFALAALGLRDRRASLDAAFTEARRRGGLTRADTDALAGLGIDVGAIVSRVEGAHGEGALATGRGGRRWWWSGHRPFTPGAKAVLENALRVALGRGDRFIGGEHLLLALAAKPGVVADVLTEHGATYGAVRRAMYGPEADEGRAQAG</sequence>
<gene>
    <name evidence="3" type="ORF">B1H20_24830</name>
</gene>
<dbReference type="EMBL" id="CP020570">
    <property type="protein sequence ID" value="ARF64243.1"/>
    <property type="molecule type" value="Genomic_DNA"/>
</dbReference>
<feature type="domain" description="Clp R" evidence="2">
    <location>
        <begin position="2"/>
        <end position="185"/>
    </location>
</feature>
<protein>
    <submittedName>
        <fullName evidence="3">Peptidase</fullName>
    </submittedName>
</protein>
<evidence type="ECO:0000313" key="3">
    <source>
        <dbReference type="EMBL" id="ARF64243.1"/>
    </source>
</evidence>
<dbReference type="InterPro" id="IPR004176">
    <property type="entry name" value="Clp_R_N"/>
</dbReference>
<name>A0A1V0UG62_STRVN</name>
<dbReference type="KEGG" id="svu:B1H20_24830"/>